<dbReference type="GO" id="GO:0055087">
    <property type="term" value="C:Ski complex"/>
    <property type="evidence" value="ECO:0007669"/>
    <property type="project" value="TreeGrafter"/>
</dbReference>
<dbReference type="EMBL" id="AFRT01005727">
    <property type="protein sequence ID" value="ELU35670.1"/>
    <property type="molecule type" value="Genomic_DNA"/>
</dbReference>
<evidence type="ECO:0000256" key="4">
    <source>
        <dbReference type="ARBA" id="ARBA00022840"/>
    </source>
</evidence>
<evidence type="ECO:0000256" key="1">
    <source>
        <dbReference type="ARBA" id="ARBA00022741"/>
    </source>
</evidence>
<evidence type="ECO:0000313" key="5">
    <source>
        <dbReference type="EMBL" id="ELU35670.1"/>
    </source>
</evidence>
<evidence type="ECO:0008006" key="7">
    <source>
        <dbReference type="Google" id="ProtNLM"/>
    </source>
</evidence>
<keyword evidence="1" id="KW-0547">Nucleotide-binding</keyword>
<evidence type="ECO:0000256" key="3">
    <source>
        <dbReference type="ARBA" id="ARBA00022806"/>
    </source>
</evidence>
<name>L8WCJ2_THACA</name>
<dbReference type="STRING" id="983506.L8WCJ2"/>
<dbReference type="OrthoDB" id="64767at2759"/>
<dbReference type="AlphaFoldDB" id="L8WCJ2"/>
<organism evidence="5 6">
    <name type="scientific">Thanatephorus cucumeris (strain AG1-IA)</name>
    <name type="common">Rice sheath blight fungus</name>
    <name type="synonym">Rhizoctonia solani</name>
    <dbReference type="NCBI Taxonomy" id="983506"/>
    <lineage>
        <taxon>Eukaryota</taxon>
        <taxon>Fungi</taxon>
        <taxon>Dikarya</taxon>
        <taxon>Basidiomycota</taxon>
        <taxon>Agaricomycotina</taxon>
        <taxon>Agaricomycetes</taxon>
        <taxon>Cantharellales</taxon>
        <taxon>Ceratobasidiaceae</taxon>
        <taxon>Rhizoctonia</taxon>
        <taxon>Rhizoctonia solani AG-1</taxon>
    </lineage>
</organism>
<dbReference type="InterPro" id="IPR050699">
    <property type="entry name" value="RNA-DNA_Helicase"/>
</dbReference>
<gene>
    <name evidence="5" type="ORF">AG1IA_10300</name>
</gene>
<proteinExistence type="predicted"/>
<keyword evidence="2" id="KW-0378">Hydrolase</keyword>
<dbReference type="HOGENOM" id="CLU_2321951_0_0_1"/>
<evidence type="ECO:0000256" key="2">
    <source>
        <dbReference type="ARBA" id="ARBA00022801"/>
    </source>
</evidence>
<sequence length="99" mass="11272">MRVRLVRRTCRMPRRGARFIWFGKRPWGGTDKKLPQIARMRDLLSRGIGVHHGGLLPLVKEVVEILFARGLVKVLFATETFAMGVNMPARSVVFSGIRK</sequence>
<comment type="caution">
    <text evidence="5">The sequence shown here is derived from an EMBL/GenBank/DDBJ whole genome shotgun (WGS) entry which is preliminary data.</text>
</comment>
<keyword evidence="6" id="KW-1185">Reference proteome</keyword>
<dbReference type="GO" id="GO:0016787">
    <property type="term" value="F:hydrolase activity"/>
    <property type="evidence" value="ECO:0007669"/>
    <property type="project" value="UniProtKB-KW"/>
</dbReference>
<protein>
    <recommendedName>
        <fullName evidence="7">Helicase C-terminal domain-containing protein</fullName>
    </recommendedName>
</protein>
<dbReference type="Gene3D" id="3.40.50.300">
    <property type="entry name" value="P-loop containing nucleotide triphosphate hydrolases"/>
    <property type="match status" value="1"/>
</dbReference>
<keyword evidence="3" id="KW-0347">Helicase</keyword>
<dbReference type="Proteomes" id="UP000011668">
    <property type="component" value="Unassembled WGS sequence"/>
</dbReference>
<dbReference type="SUPFAM" id="SSF52540">
    <property type="entry name" value="P-loop containing nucleoside triphosphate hydrolases"/>
    <property type="match status" value="1"/>
</dbReference>
<dbReference type="PANTHER" id="PTHR12131">
    <property type="entry name" value="ATP-DEPENDENT RNA AND DNA HELICASE"/>
    <property type="match status" value="1"/>
</dbReference>
<dbReference type="GO" id="GO:0004386">
    <property type="term" value="F:helicase activity"/>
    <property type="evidence" value="ECO:0007669"/>
    <property type="project" value="UniProtKB-KW"/>
</dbReference>
<reference evidence="5 6" key="1">
    <citation type="journal article" date="2013" name="Nat. Commun.">
        <title>The evolution and pathogenic mechanisms of the rice sheath blight pathogen.</title>
        <authorList>
            <person name="Zheng A."/>
            <person name="Lin R."/>
            <person name="Xu L."/>
            <person name="Qin P."/>
            <person name="Tang C."/>
            <person name="Ai P."/>
            <person name="Zhang D."/>
            <person name="Liu Y."/>
            <person name="Sun Z."/>
            <person name="Feng H."/>
            <person name="Wang Y."/>
            <person name="Chen Y."/>
            <person name="Liang X."/>
            <person name="Fu R."/>
            <person name="Li Q."/>
            <person name="Zhang J."/>
            <person name="Yu X."/>
            <person name="Xie Z."/>
            <person name="Ding L."/>
            <person name="Guan P."/>
            <person name="Tang J."/>
            <person name="Liang Y."/>
            <person name="Wang S."/>
            <person name="Deng Q."/>
            <person name="Li S."/>
            <person name="Zhu J."/>
            <person name="Wang L."/>
            <person name="Liu H."/>
            <person name="Li P."/>
        </authorList>
    </citation>
    <scope>NUCLEOTIDE SEQUENCE [LARGE SCALE GENOMIC DNA]</scope>
    <source>
        <strain evidence="6">AG-1 IA</strain>
    </source>
</reference>
<dbReference type="PANTHER" id="PTHR12131:SF1">
    <property type="entry name" value="ATP-DEPENDENT RNA HELICASE SUPV3L1, MITOCHONDRIAL-RELATED"/>
    <property type="match status" value="1"/>
</dbReference>
<evidence type="ECO:0000313" key="6">
    <source>
        <dbReference type="Proteomes" id="UP000011668"/>
    </source>
</evidence>
<dbReference type="GO" id="GO:0005524">
    <property type="term" value="F:ATP binding"/>
    <property type="evidence" value="ECO:0007669"/>
    <property type="project" value="UniProtKB-KW"/>
</dbReference>
<dbReference type="InterPro" id="IPR027417">
    <property type="entry name" value="P-loop_NTPase"/>
</dbReference>
<dbReference type="GO" id="GO:0070478">
    <property type="term" value="P:nuclear-transcribed mRNA catabolic process, 3'-5' exonucleolytic nonsense-mediated decay"/>
    <property type="evidence" value="ECO:0007669"/>
    <property type="project" value="TreeGrafter"/>
</dbReference>
<keyword evidence="4" id="KW-0067">ATP-binding</keyword>
<accession>L8WCJ2</accession>